<name>A0A8I0APQ6_9FIRM</name>
<dbReference type="GO" id="GO:0046872">
    <property type="term" value="F:metal ion binding"/>
    <property type="evidence" value="ECO:0007669"/>
    <property type="project" value="UniProtKB-KW"/>
</dbReference>
<dbReference type="EMBL" id="JACOOX010000004">
    <property type="protein sequence ID" value="MBC5662870.1"/>
    <property type="molecule type" value="Genomic_DNA"/>
</dbReference>
<protein>
    <recommendedName>
        <fullName evidence="3">tetrahydrofolate synthase</fullName>
        <ecNumber evidence="3">6.3.2.17</ecNumber>
    </recommendedName>
    <alternativeName>
        <fullName evidence="9">Tetrahydrofolylpolyglutamate synthase</fullName>
    </alternativeName>
</protein>
<evidence type="ECO:0000256" key="11">
    <source>
        <dbReference type="PIRNR" id="PIRNR001563"/>
    </source>
</evidence>
<keyword evidence="6 11" id="KW-0547">Nucleotide-binding</keyword>
<dbReference type="InterPro" id="IPR036565">
    <property type="entry name" value="Mur-like_cat_sf"/>
</dbReference>
<dbReference type="GO" id="GO:0008841">
    <property type="term" value="F:dihydrofolate synthase activity"/>
    <property type="evidence" value="ECO:0007669"/>
    <property type="project" value="TreeGrafter"/>
</dbReference>
<dbReference type="Gene3D" id="3.90.190.20">
    <property type="entry name" value="Mur ligase, C-terminal domain"/>
    <property type="match status" value="1"/>
</dbReference>
<organism evidence="14 15">
    <name type="scientific">Coprococcus hominis</name>
    <name type="common">ex Liu et al. 2022</name>
    <dbReference type="NCBI Taxonomy" id="2763039"/>
    <lineage>
        <taxon>Bacteria</taxon>
        <taxon>Bacillati</taxon>
        <taxon>Bacillota</taxon>
        <taxon>Clostridia</taxon>
        <taxon>Lachnospirales</taxon>
        <taxon>Lachnospiraceae</taxon>
        <taxon>Coprococcus</taxon>
    </lineage>
</organism>
<evidence type="ECO:0000256" key="8">
    <source>
        <dbReference type="ARBA" id="ARBA00022842"/>
    </source>
</evidence>
<evidence type="ECO:0000256" key="6">
    <source>
        <dbReference type="ARBA" id="ARBA00022741"/>
    </source>
</evidence>
<gene>
    <name evidence="14" type="ORF">H8S09_08190</name>
</gene>
<dbReference type="GO" id="GO:0004326">
    <property type="term" value="F:tetrahydrofolylpolyglutamate synthase activity"/>
    <property type="evidence" value="ECO:0007669"/>
    <property type="project" value="UniProtKB-EC"/>
</dbReference>
<dbReference type="GO" id="GO:0005737">
    <property type="term" value="C:cytoplasm"/>
    <property type="evidence" value="ECO:0007669"/>
    <property type="project" value="TreeGrafter"/>
</dbReference>
<dbReference type="PROSITE" id="PS01012">
    <property type="entry name" value="FOLYLPOLYGLU_SYNT_2"/>
    <property type="match status" value="1"/>
</dbReference>
<evidence type="ECO:0000259" key="13">
    <source>
        <dbReference type="Pfam" id="PF08245"/>
    </source>
</evidence>
<evidence type="ECO:0000256" key="1">
    <source>
        <dbReference type="ARBA" id="ARBA00001946"/>
    </source>
</evidence>
<proteinExistence type="inferred from homology"/>
<evidence type="ECO:0000256" key="10">
    <source>
        <dbReference type="ARBA" id="ARBA00047493"/>
    </source>
</evidence>
<dbReference type="GO" id="GO:0005524">
    <property type="term" value="F:ATP binding"/>
    <property type="evidence" value="ECO:0007669"/>
    <property type="project" value="UniProtKB-KW"/>
</dbReference>
<comment type="catalytic activity">
    <reaction evidence="10">
        <text>(6S)-5,6,7,8-tetrahydrofolyl-(gamma-L-Glu)(n) + L-glutamate + ATP = (6S)-5,6,7,8-tetrahydrofolyl-(gamma-L-Glu)(n+1) + ADP + phosphate + H(+)</text>
        <dbReference type="Rhea" id="RHEA:10580"/>
        <dbReference type="Rhea" id="RHEA-COMP:14738"/>
        <dbReference type="Rhea" id="RHEA-COMP:14740"/>
        <dbReference type="ChEBI" id="CHEBI:15378"/>
        <dbReference type="ChEBI" id="CHEBI:29985"/>
        <dbReference type="ChEBI" id="CHEBI:30616"/>
        <dbReference type="ChEBI" id="CHEBI:43474"/>
        <dbReference type="ChEBI" id="CHEBI:141005"/>
        <dbReference type="ChEBI" id="CHEBI:456216"/>
        <dbReference type="EC" id="6.3.2.17"/>
    </reaction>
</comment>
<evidence type="ECO:0000256" key="4">
    <source>
        <dbReference type="ARBA" id="ARBA00022598"/>
    </source>
</evidence>
<evidence type="ECO:0000256" key="9">
    <source>
        <dbReference type="ARBA" id="ARBA00030592"/>
    </source>
</evidence>
<evidence type="ECO:0000259" key="12">
    <source>
        <dbReference type="Pfam" id="PF02875"/>
    </source>
</evidence>
<dbReference type="RefSeq" id="WP_117807350.1">
    <property type="nucleotide sequence ID" value="NZ_JACOOX010000004.1"/>
</dbReference>
<dbReference type="InterPro" id="IPR036615">
    <property type="entry name" value="Mur_ligase_C_dom_sf"/>
</dbReference>
<comment type="similarity">
    <text evidence="2 11">Belongs to the folylpolyglutamate synthase family.</text>
</comment>
<keyword evidence="15" id="KW-1185">Reference proteome</keyword>
<keyword evidence="7 11" id="KW-0067">ATP-binding</keyword>
<dbReference type="SUPFAM" id="SSF53244">
    <property type="entry name" value="MurD-like peptide ligases, peptide-binding domain"/>
    <property type="match status" value="1"/>
</dbReference>
<dbReference type="InterPro" id="IPR013221">
    <property type="entry name" value="Mur_ligase_cen"/>
</dbReference>
<dbReference type="PANTHER" id="PTHR11136">
    <property type="entry name" value="FOLYLPOLYGLUTAMATE SYNTHASE-RELATED"/>
    <property type="match status" value="1"/>
</dbReference>
<dbReference type="InterPro" id="IPR018109">
    <property type="entry name" value="Folylpolyglutamate_synth_CS"/>
</dbReference>
<dbReference type="NCBIfam" id="TIGR01499">
    <property type="entry name" value="folC"/>
    <property type="match status" value="1"/>
</dbReference>
<evidence type="ECO:0000256" key="2">
    <source>
        <dbReference type="ARBA" id="ARBA00008276"/>
    </source>
</evidence>
<dbReference type="EC" id="6.3.2.17" evidence="3"/>
<dbReference type="Proteomes" id="UP000615234">
    <property type="component" value="Unassembled WGS sequence"/>
</dbReference>
<keyword evidence="8" id="KW-0460">Magnesium</keyword>
<dbReference type="PIRSF" id="PIRSF001563">
    <property type="entry name" value="Folylpolyglu_synth"/>
    <property type="match status" value="1"/>
</dbReference>
<accession>A0A8I0APQ6</accession>
<dbReference type="PROSITE" id="PS01011">
    <property type="entry name" value="FOLYLPOLYGLU_SYNT_1"/>
    <property type="match status" value="1"/>
</dbReference>
<feature type="domain" description="Mur ligase C-terminal" evidence="12">
    <location>
        <begin position="299"/>
        <end position="420"/>
    </location>
</feature>
<dbReference type="SUPFAM" id="SSF53623">
    <property type="entry name" value="MurD-like peptide ligases, catalytic domain"/>
    <property type="match status" value="1"/>
</dbReference>
<comment type="caution">
    <text evidence="14">The sequence shown here is derived from an EMBL/GenBank/DDBJ whole genome shotgun (WGS) entry which is preliminary data.</text>
</comment>
<evidence type="ECO:0000313" key="14">
    <source>
        <dbReference type="EMBL" id="MBC5662870.1"/>
    </source>
</evidence>
<evidence type="ECO:0000256" key="5">
    <source>
        <dbReference type="ARBA" id="ARBA00022723"/>
    </source>
</evidence>
<dbReference type="Pfam" id="PF08245">
    <property type="entry name" value="Mur_ligase_M"/>
    <property type="match status" value="1"/>
</dbReference>
<dbReference type="InterPro" id="IPR001645">
    <property type="entry name" value="Folylpolyglutamate_synth"/>
</dbReference>
<reference evidence="14 15" key="1">
    <citation type="submission" date="2020-08" db="EMBL/GenBank/DDBJ databases">
        <title>Genome public.</title>
        <authorList>
            <person name="Liu C."/>
            <person name="Sun Q."/>
        </authorList>
    </citation>
    <scope>NUCLEOTIDE SEQUENCE [LARGE SCALE GENOMIC DNA]</scope>
    <source>
        <strain evidence="14 15">NSJ-10</strain>
    </source>
</reference>
<feature type="domain" description="Mur ligase central" evidence="13">
    <location>
        <begin position="44"/>
        <end position="262"/>
    </location>
</feature>
<evidence type="ECO:0000256" key="7">
    <source>
        <dbReference type="ARBA" id="ARBA00022840"/>
    </source>
</evidence>
<evidence type="ECO:0000256" key="3">
    <source>
        <dbReference type="ARBA" id="ARBA00013025"/>
    </source>
</evidence>
<keyword evidence="5" id="KW-0479">Metal-binding</keyword>
<dbReference type="FunFam" id="3.40.1190.10:FF:000011">
    <property type="entry name" value="Folylpolyglutamate synthase/dihydrofolate synthase"/>
    <property type="match status" value="1"/>
</dbReference>
<keyword evidence="4 11" id="KW-0436">Ligase</keyword>
<dbReference type="PANTHER" id="PTHR11136:SF0">
    <property type="entry name" value="DIHYDROFOLATE SYNTHETASE-RELATED"/>
    <property type="match status" value="1"/>
</dbReference>
<dbReference type="Gene3D" id="3.40.1190.10">
    <property type="entry name" value="Mur-like, catalytic domain"/>
    <property type="match status" value="1"/>
</dbReference>
<dbReference type="AlphaFoldDB" id="A0A8I0APQ6"/>
<evidence type="ECO:0000313" key="15">
    <source>
        <dbReference type="Proteomes" id="UP000615234"/>
    </source>
</evidence>
<sequence>MNYRETVDYILSIPLFAQKIGTENLASLLERLGNPQDKSRVIHIAGTNGKGSTAKALATILMHAGFHVGLFTSPHLVSINERIRYDDEMISDEDFTWAFEQVRKKFTVHPSFFEVMFAMAAVYYEKKQPDYVIYETGMGGRLDATNVVRPELCIITSVGLDHMEYLGDTIAKIAGEKAGIIKPSVPVVYFKRDAVSSGIIETHAKELDSAVTAVEKSNYIINEIDDKTIDFSFHNRYYNYDHLRIPKTSLYQVENTCLAVASFDILMQTRDIEYGKNAGADVRIEQAVRSGLLDFSWEGRMEEIAPDLFVDGAHNPEAVECYCRTLRTLYTKKKKILVFAAVKDKDYDTMIRDLTEALSFEKIIVTSVDNKRKAPVSLIADRFRNYTGHTVEAYEDIAEAMDAAIRYKEQITDSAVYCVGSLYLVGEVKRWLQKIKEKSANMEE</sequence>
<comment type="cofactor">
    <cofactor evidence="1">
        <name>Mg(2+)</name>
        <dbReference type="ChEBI" id="CHEBI:18420"/>
    </cofactor>
</comment>
<dbReference type="InterPro" id="IPR004101">
    <property type="entry name" value="Mur_ligase_C"/>
</dbReference>
<dbReference type="Pfam" id="PF02875">
    <property type="entry name" value="Mur_ligase_C"/>
    <property type="match status" value="1"/>
</dbReference>